<dbReference type="PROSITE" id="PS00583">
    <property type="entry name" value="PFKB_KINASES_1"/>
    <property type="match status" value="1"/>
</dbReference>
<feature type="region of interest" description="Disordered" evidence="11">
    <location>
        <begin position="390"/>
        <end position="447"/>
    </location>
</feature>
<gene>
    <name evidence="13" type="ORF">CEY00_Acc27996</name>
</gene>
<evidence type="ECO:0000256" key="8">
    <source>
        <dbReference type="ARBA" id="ARBA00038887"/>
    </source>
</evidence>
<dbReference type="Gene3D" id="3.40.1190.20">
    <property type="match status" value="1"/>
</dbReference>
<dbReference type="GO" id="GO:0005524">
    <property type="term" value="F:ATP binding"/>
    <property type="evidence" value="ECO:0007669"/>
    <property type="project" value="UniProtKB-KW"/>
</dbReference>
<evidence type="ECO:0000256" key="3">
    <source>
        <dbReference type="ARBA" id="ARBA00022679"/>
    </source>
</evidence>
<name>A0A2R6PM35_ACTCC</name>
<comment type="caution">
    <text evidence="13">The sequence shown here is derived from an EMBL/GenBank/DDBJ whole genome shotgun (WGS) entry which is preliminary data.</text>
</comment>
<reference evidence="14" key="2">
    <citation type="journal article" date="2018" name="BMC Genomics">
        <title>A manually annotated Actinidia chinensis var. chinensis (kiwifruit) genome highlights the challenges associated with draft genomes and gene prediction in plants.</title>
        <authorList>
            <person name="Pilkington S.M."/>
            <person name="Crowhurst R."/>
            <person name="Hilario E."/>
            <person name="Nardozza S."/>
            <person name="Fraser L."/>
            <person name="Peng Y."/>
            <person name="Gunaseelan K."/>
            <person name="Simpson R."/>
            <person name="Tahir J."/>
            <person name="Deroles S.C."/>
            <person name="Templeton K."/>
            <person name="Luo Z."/>
            <person name="Davy M."/>
            <person name="Cheng C."/>
            <person name="McNeilage M."/>
            <person name="Scaglione D."/>
            <person name="Liu Y."/>
            <person name="Zhang Q."/>
            <person name="Datson P."/>
            <person name="De Silva N."/>
            <person name="Gardiner S.E."/>
            <person name="Bassett H."/>
            <person name="Chagne D."/>
            <person name="McCallum J."/>
            <person name="Dzierzon H."/>
            <person name="Deng C."/>
            <person name="Wang Y.Y."/>
            <person name="Barron L."/>
            <person name="Manako K."/>
            <person name="Bowen J."/>
            <person name="Foster T.M."/>
            <person name="Erridge Z.A."/>
            <person name="Tiffin H."/>
            <person name="Waite C.N."/>
            <person name="Davies K.M."/>
            <person name="Grierson E.P."/>
            <person name="Laing W.A."/>
            <person name="Kirk R."/>
            <person name="Chen X."/>
            <person name="Wood M."/>
            <person name="Montefiori M."/>
            <person name="Brummell D.A."/>
            <person name="Schwinn K.E."/>
            <person name="Catanach A."/>
            <person name="Fullerton C."/>
            <person name="Li D."/>
            <person name="Meiyalaghan S."/>
            <person name="Nieuwenhuizen N."/>
            <person name="Read N."/>
            <person name="Prakash R."/>
            <person name="Hunter D."/>
            <person name="Zhang H."/>
            <person name="McKenzie M."/>
            <person name="Knabel M."/>
            <person name="Harris A."/>
            <person name="Allan A.C."/>
            <person name="Gleave A."/>
            <person name="Chen A."/>
            <person name="Janssen B.J."/>
            <person name="Plunkett B."/>
            <person name="Ampomah-Dwamena C."/>
            <person name="Voogd C."/>
            <person name="Leif D."/>
            <person name="Lafferty D."/>
            <person name="Souleyre E.J.F."/>
            <person name="Varkonyi-Gasic E."/>
            <person name="Gambi F."/>
            <person name="Hanley J."/>
            <person name="Yao J.L."/>
            <person name="Cheung J."/>
            <person name="David K.M."/>
            <person name="Warren B."/>
            <person name="Marsh K."/>
            <person name="Snowden K.C."/>
            <person name="Lin-Wang K."/>
            <person name="Brian L."/>
            <person name="Martinez-Sanchez M."/>
            <person name="Wang M."/>
            <person name="Ileperuma N."/>
            <person name="Macnee N."/>
            <person name="Campin R."/>
            <person name="McAtee P."/>
            <person name="Drummond R.S.M."/>
            <person name="Espley R.V."/>
            <person name="Ireland H.S."/>
            <person name="Wu R."/>
            <person name="Atkinson R.G."/>
            <person name="Karunairetnam S."/>
            <person name="Bulley S."/>
            <person name="Chunkath S."/>
            <person name="Hanley Z."/>
            <person name="Storey R."/>
            <person name="Thrimawithana A.H."/>
            <person name="Thomson S."/>
            <person name="David C."/>
            <person name="Testolin R."/>
            <person name="Huang H."/>
            <person name="Hellens R.P."/>
            <person name="Schaffer R.J."/>
        </authorList>
    </citation>
    <scope>NUCLEOTIDE SEQUENCE [LARGE SCALE GENOMIC DNA]</scope>
    <source>
        <strain evidence="14">cv. Red5</strain>
    </source>
</reference>
<dbReference type="GO" id="GO:0005829">
    <property type="term" value="C:cytosol"/>
    <property type="evidence" value="ECO:0007669"/>
    <property type="project" value="TreeGrafter"/>
</dbReference>
<evidence type="ECO:0000259" key="12">
    <source>
        <dbReference type="Pfam" id="PF00294"/>
    </source>
</evidence>
<dbReference type="InterPro" id="IPR029056">
    <property type="entry name" value="Ribokinase-like"/>
</dbReference>
<dbReference type="PROSITE" id="PS00584">
    <property type="entry name" value="PFKB_KINASES_2"/>
    <property type="match status" value="1"/>
</dbReference>
<proteinExistence type="inferred from homology"/>
<keyword evidence="14" id="KW-1185">Reference proteome</keyword>
<dbReference type="InterPro" id="IPR023314">
    <property type="entry name" value="Myo_inos_IolC-like_sf"/>
</dbReference>
<evidence type="ECO:0000313" key="13">
    <source>
        <dbReference type="EMBL" id="PSR93383.1"/>
    </source>
</evidence>
<accession>A0A2R6PM35</accession>
<dbReference type="SUPFAM" id="SSF53613">
    <property type="entry name" value="Ribokinase-like"/>
    <property type="match status" value="1"/>
</dbReference>
<comment type="similarity">
    <text evidence="2 10">Belongs to the carbohydrate kinase PfkB family.</text>
</comment>
<dbReference type="AlphaFoldDB" id="A0A2R6PM35"/>
<dbReference type="InParanoid" id="A0A2R6PM35"/>
<dbReference type="EMBL" id="NKQK01000024">
    <property type="protein sequence ID" value="PSR93383.1"/>
    <property type="molecule type" value="Genomic_DNA"/>
</dbReference>
<dbReference type="Proteomes" id="UP000241394">
    <property type="component" value="Chromosome LG24"/>
</dbReference>
<dbReference type="InterPro" id="IPR002173">
    <property type="entry name" value="Carboh/pur_kinase_PfkB_CS"/>
</dbReference>
<evidence type="ECO:0000313" key="14">
    <source>
        <dbReference type="Proteomes" id="UP000241394"/>
    </source>
</evidence>
<dbReference type="Gramene" id="PSR93383">
    <property type="protein sequence ID" value="PSR93383"/>
    <property type="gene ID" value="CEY00_Acc27996"/>
</dbReference>
<keyword evidence="6" id="KW-0067">ATP-binding</keyword>
<organism evidence="13 14">
    <name type="scientific">Actinidia chinensis var. chinensis</name>
    <name type="common">Chinese soft-hair kiwi</name>
    <dbReference type="NCBI Taxonomy" id="1590841"/>
    <lineage>
        <taxon>Eukaryota</taxon>
        <taxon>Viridiplantae</taxon>
        <taxon>Streptophyta</taxon>
        <taxon>Embryophyta</taxon>
        <taxon>Tracheophyta</taxon>
        <taxon>Spermatophyta</taxon>
        <taxon>Magnoliopsida</taxon>
        <taxon>eudicotyledons</taxon>
        <taxon>Gunneridae</taxon>
        <taxon>Pentapetalae</taxon>
        <taxon>asterids</taxon>
        <taxon>Ericales</taxon>
        <taxon>Actinidiaceae</taxon>
        <taxon>Actinidia</taxon>
    </lineage>
</organism>
<dbReference type="Gene3D" id="2.20.150.10">
    <property type="entry name" value="putative 5-dehydro-2- deoxygluconokinase"/>
    <property type="match status" value="1"/>
</dbReference>
<comment type="pathway">
    <text evidence="1">Glycan biosynthesis; starch biosynthesis.</text>
</comment>
<dbReference type="GO" id="GO:0008865">
    <property type="term" value="F:fructokinase activity"/>
    <property type="evidence" value="ECO:0007669"/>
    <property type="project" value="UniProtKB-EC"/>
</dbReference>
<evidence type="ECO:0000256" key="2">
    <source>
        <dbReference type="ARBA" id="ARBA00010688"/>
    </source>
</evidence>
<dbReference type="STRING" id="1590841.A0A2R6PM35"/>
<evidence type="ECO:0000256" key="9">
    <source>
        <dbReference type="ARBA" id="ARBA00048451"/>
    </source>
</evidence>
<evidence type="ECO:0000256" key="11">
    <source>
        <dbReference type="SAM" id="MobiDB-lite"/>
    </source>
</evidence>
<comment type="catalytic activity">
    <reaction evidence="9">
        <text>D-fructose + ATP = D-fructose 6-phosphate + ADP + H(+)</text>
        <dbReference type="Rhea" id="RHEA:16125"/>
        <dbReference type="ChEBI" id="CHEBI:15378"/>
        <dbReference type="ChEBI" id="CHEBI:30616"/>
        <dbReference type="ChEBI" id="CHEBI:37721"/>
        <dbReference type="ChEBI" id="CHEBI:61527"/>
        <dbReference type="ChEBI" id="CHEBI:456216"/>
        <dbReference type="EC" id="2.7.1.4"/>
    </reaction>
</comment>
<dbReference type="InterPro" id="IPR011611">
    <property type="entry name" value="PfkB_dom"/>
</dbReference>
<dbReference type="PANTHER" id="PTHR43085:SF7">
    <property type="entry name" value="FRUCTOKINASE-7-RELATED"/>
    <property type="match status" value="1"/>
</dbReference>
<protein>
    <recommendedName>
        <fullName evidence="8">fructokinase</fullName>
        <ecNumber evidence="8">2.7.1.4</ecNumber>
    </recommendedName>
</protein>
<dbReference type="EC" id="2.7.1.4" evidence="8"/>
<feature type="domain" description="Carbohydrate kinase PfkB" evidence="12">
    <location>
        <begin position="2"/>
        <end position="294"/>
    </location>
</feature>
<dbReference type="PANTHER" id="PTHR43085">
    <property type="entry name" value="HEXOKINASE FAMILY MEMBER"/>
    <property type="match status" value="1"/>
</dbReference>
<evidence type="ECO:0000256" key="7">
    <source>
        <dbReference type="ARBA" id="ARBA00037195"/>
    </source>
</evidence>
<keyword evidence="4" id="KW-0547">Nucleotide-binding</keyword>
<dbReference type="Pfam" id="PF00294">
    <property type="entry name" value="PfkB"/>
    <property type="match status" value="1"/>
</dbReference>
<dbReference type="InterPro" id="IPR002139">
    <property type="entry name" value="Ribo/fructo_kinase"/>
</dbReference>
<dbReference type="GO" id="GO:0006000">
    <property type="term" value="P:fructose metabolic process"/>
    <property type="evidence" value="ECO:0007669"/>
    <property type="project" value="TreeGrafter"/>
</dbReference>
<evidence type="ECO:0000256" key="1">
    <source>
        <dbReference type="ARBA" id="ARBA00004727"/>
    </source>
</evidence>
<dbReference type="OrthoDB" id="543227at2759"/>
<keyword evidence="3 10" id="KW-0808">Transferase</keyword>
<dbReference type="InterPro" id="IPR050306">
    <property type="entry name" value="PfkB_Carbo_kinase"/>
</dbReference>
<evidence type="ECO:0000256" key="10">
    <source>
        <dbReference type="RuleBase" id="RU003704"/>
    </source>
</evidence>
<evidence type="ECO:0000256" key="5">
    <source>
        <dbReference type="ARBA" id="ARBA00022777"/>
    </source>
</evidence>
<dbReference type="CDD" id="cd01167">
    <property type="entry name" value="bac_FRK"/>
    <property type="match status" value="1"/>
</dbReference>
<comment type="function">
    <text evidence="7">May play an important role in maintaining the flux of carbon towards starch formation.</text>
</comment>
<keyword evidence="5 10" id="KW-0418">Kinase</keyword>
<reference evidence="13 14" key="1">
    <citation type="submission" date="2017-07" db="EMBL/GenBank/DDBJ databases">
        <title>An improved, manually edited Actinidia chinensis var. chinensis (kiwifruit) genome highlights the challenges associated with draft genomes and gene prediction in plants.</title>
        <authorList>
            <person name="Pilkington S."/>
            <person name="Crowhurst R."/>
            <person name="Hilario E."/>
            <person name="Nardozza S."/>
            <person name="Fraser L."/>
            <person name="Peng Y."/>
            <person name="Gunaseelan K."/>
            <person name="Simpson R."/>
            <person name="Tahir J."/>
            <person name="Deroles S."/>
            <person name="Templeton K."/>
            <person name="Luo Z."/>
            <person name="Davy M."/>
            <person name="Cheng C."/>
            <person name="Mcneilage M."/>
            <person name="Scaglione D."/>
            <person name="Liu Y."/>
            <person name="Zhang Q."/>
            <person name="Datson P."/>
            <person name="De Silva N."/>
            <person name="Gardiner S."/>
            <person name="Bassett H."/>
            <person name="Chagne D."/>
            <person name="Mccallum J."/>
            <person name="Dzierzon H."/>
            <person name="Deng C."/>
            <person name="Wang Y.-Y."/>
            <person name="Barron N."/>
            <person name="Manako K."/>
            <person name="Bowen J."/>
            <person name="Foster T."/>
            <person name="Erridge Z."/>
            <person name="Tiffin H."/>
            <person name="Waite C."/>
            <person name="Davies K."/>
            <person name="Grierson E."/>
            <person name="Laing W."/>
            <person name="Kirk R."/>
            <person name="Chen X."/>
            <person name="Wood M."/>
            <person name="Montefiori M."/>
            <person name="Brummell D."/>
            <person name="Schwinn K."/>
            <person name="Catanach A."/>
            <person name="Fullerton C."/>
            <person name="Li D."/>
            <person name="Meiyalaghan S."/>
            <person name="Nieuwenhuizen N."/>
            <person name="Read N."/>
            <person name="Prakash R."/>
            <person name="Hunter D."/>
            <person name="Zhang H."/>
            <person name="Mckenzie M."/>
            <person name="Knabel M."/>
            <person name="Harris A."/>
            <person name="Allan A."/>
            <person name="Chen A."/>
            <person name="Janssen B."/>
            <person name="Plunkett B."/>
            <person name="Dwamena C."/>
            <person name="Voogd C."/>
            <person name="Leif D."/>
            <person name="Lafferty D."/>
            <person name="Souleyre E."/>
            <person name="Varkonyi-Gasic E."/>
            <person name="Gambi F."/>
            <person name="Hanley J."/>
            <person name="Yao J.-L."/>
            <person name="Cheung J."/>
            <person name="David K."/>
            <person name="Warren B."/>
            <person name="Marsh K."/>
            <person name="Snowden K."/>
            <person name="Lin-Wang K."/>
            <person name="Brian L."/>
            <person name="Martinez-Sanchez M."/>
            <person name="Wang M."/>
            <person name="Ileperuma N."/>
            <person name="Macnee N."/>
            <person name="Campin R."/>
            <person name="Mcatee P."/>
            <person name="Drummond R."/>
            <person name="Espley R."/>
            <person name="Ireland H."/>
            <person name="Wu R."/>
            <person name="Atkinson R."/>
            <person name="Karunairetnam S."/>
            <person name="Bulley S."/>
            <person name="Chunkath S."/>
            <person name="Hanley Z."/>
            <person name="Storey R."/>
            <person name="Thrimawithana A."/>
            <person name="Thomson S."/>
            <person name="David C."/>
            <person name="Testolin R."/>
        </authorList>
    </citation>
    <scope>NUCLEOTIDE SEQUENCE [LARGE SCALE GENOMIC DNA]</scope>
    <source>
        <strain evidence="14">cv. Red5</strain>
        <tissue evidence="13">Young leaf</tissue>
    </source>
</reference>
<dbReference type="PRINTS" id="PR00990">
    <property type="entry name" value="RIBOKINASE"/>
</dbReference>
<evidence type="ECO:0000256" key="6">
    <source>
        <dbReference type="ARBA" id="ARBA00022840"/>
    </source>
</evidence>
<sequence>MLIDFVPTVGGVSLAEAPAFKKVPGGAPANVAVGIARLGGSSAFIGKVGEDEFGYMLTDILKQNKVNNCGVRFDPSARTALAFVTLGADGEREFFFFRNPSADMLLRENADLIDKFVFQIQASIFHYGSISLIEEPCRSTHMAAMAIAKECGCVLSYDPNLRLALWPSEEAAREGIMSIWDKADVIKISEEEISFLTGGDDPYDDNVVLKKLFHPNLNLLLVTEGSNGCRCYTKVSISLHCIDEQFFGIRRAIHNLRVRVPDVKVKDVDTTGAGDAFVGGILSSLASDLSLHESPITGEIRTAIRAGEVQKMATNTNTITPLFPEIGPDGLPREAPLIAYTEKALETASKAVKDEETIKEKLCEDLKNLSSPAADVLSVPSTIAPAAGTENIVNEGDSGNAPGANGRNKQPSAEGEKGGKKKVMIQGRGKGRGAVPKGRGPPNLAGRGPGLMFMVELESSIANSLLDAKLME</sequence>
<evidence type="ECO:0000256" key="4">
    <source>
        <dbReference type="ARBA" id="ARBA00022741"/>
    </source>
</evidence>